<evidence type="ECO:0000256" key="1">
    <source>
        <dbReference type="SAM" id="MobiDB-lite"/>
    </source>
</evidence>
<feature type="compositionally biased region" description="Low complexity" evidence="1">
    <location>
        <begin position="114"/>
        <end position="127"/>
    </location>
</feature>
<gene>
    <name evidence="2" type="ORF">OIU74_023053</name>
</gene>
<proteinExistence type="predicted"/>
<feature type="region of interest" description="Disordered" evidence="1">
    <location>
        <begin position="1"/>
        <end position="74"/>
    </location>
</feature>
<sequence length="127" mass="13941">MKRDVEAHTTNLEEANEQEMPREKEPNKDHELVTVATESSGKEAKKTVDVDSNTHKSKVNGHEEEKATEASEQSVQLVKNLKGKQQMMTDQCMENRMASLSSGTMGNGMGKEYSSSSTSGKPPDSPI</sequence>
<feature type="compositionally biased region" description="Basic and acidic residues" evidence="1">
    <location>
        <begin position="40"/>
        <end position="69"/>
    </location>
</feature>
<accession>A0A9Q1AAD3</accession>
<name>A0A9Q1AAD3_9ROSI</name>
<reference evidence="2" key="2">
    <citation type="journal article" date="2023" name="Int. J. Mol. Sci.">
        <title>De Novo Assembly and Annotation of 11 Diverse Shrub Willow (Salix) Genomes Reveals Novel Gene Organization in Sex-Linked Regions.</title>
        <authorList>
            <person name="Hyden B."/>
            <person name="Feng K."/>
            <person name="Yates T.B."/>
            <person name="Jawdy S."/>
            <person name="Cereghino C."/>
            <person name="Smart L.B."/>
            <person name="Muchero W."/>
        </authorList>
    </citation>
    <scope>NUCLEOTIDE SEQUENCE</scope>
    <source>
        <tissue evidence="2">Shoot tip</tissue>
    </source>
</reference>
<feature type="compositionally biased region" description="Basic and acidic residues" evidence="1">
    <location>
        <begin position="19"/>
        <end position="32"/>
    </location>
</feature>
<protein>
    <submittedName>
        <fullName evidence="2">Uncharacterized protein</fullName>
    </submittedName>
</protein>
<evidence type="ECO:0000313" key="3">
    <source>
        <dbReference type="Proteomes" id="UP001151752"/>
    </source>
</evidence>
<evidence type="ECO:0000313" key="2">
    <source>
        <dbReference type="EMBL" id="KAJ6764098.1"/>
    </source>
</evidence>
<keyword evidence="3" id="KW-1185">Reference proteome</keyword>
<comment type="caution">
    <text evidence="2">The sequence shown here is derived from an EMBL/GenBank/DDBJ whole genome shotgun (WGS) entry which is preliminary data.</text>
</comment>
<dbReference type="AlphaFoldDB" id="A0A9Q1AAD3"/>
<feature type="region of interest" description="Disordered" evidence="1">
    <location>
        <begin position="99"/>
        <end position="127"/>
    </location>
</feature>
<dbReference type="EMBL" id="JAPFFM010000004">
    <property type="protein sequence ID" value="KAJ6764098.1"/>
    <property type="molecule type" value="Genomic_DNA"/>
</dbReference>
<feature type="non-terminal residue" evidence="2">
    <location>
        <position position="127"/>
    </location>
</feature>
<dbReference type="Proteomes" id="UP001151752">
    <property type="component" value="Chromosome 12"/>
</dbReference>
<reference evidence="2" key="1">
    <citation type="submission" date="2022-11" db="EMBL/GenBank/DDBJ databases">
        <authorList>
            <person name="Hyden B.L."/>
            <person name="Feng K."/>
            <person name="Yates T."/>
            <person name="Jawdy S."/>
            <person name="Smart L.B."/>
            <person name="Muchero W."/>
        </authorList>
    </citation>
    <scope>NUCLEOTIDE SEQUENCE</scope>
    <source>
        <tissue evidence="2">Shoot tip</tissue>
    </source>
</reference>
<organism evidence="2 3">
    <name type="scientific">Salix koriyanagi</name>
    <dbReference type="NCBI Taxonomy" id="2511006"/>
    <lineage>
        <taxon>Eukaryota</taxon>
        <taxon>Viridiplantae</taxon>
        <taxon>Streptophyta</taxon>
        <taxon>Embryophyta</taxon>
        <taxon>Tracheophyta</taxon>
        <taxon>Spermatophyta</taxon>
        <taxon>Magnoliopsida</taxon>
        <taxon>eudicotyledons</taxon>
        <taxon>Gunneridae</taxon>
        <taxon>Pentapetalae</taxon>
        <taxon>rosids</taxon>
        <taxon>fabids</taxon>
        <taxon>Malpighiales</taxon>
        <taxon>Salicaceae</taxon>
        <taxon>Saliceae</taxon>
        <taxon>Salix</taxon>
    </lineage>
</organism>